<dbReference type="AlphaFoldDB" id="A0A5S5DRT8"/>
<reference evidence="1 2" key="1">
    <citation type="submission" date="2019-07" db="EMBL/GenBank/DDBJ databases">
        <title>Genomic Encyclopedia of Archaeal and Bacterial Type Strains, Phase II (KMG-II): from individual species to whole genera.</title>
        <authorList>
            <person name="Goeker M."/>
        </authorList>
    </citation>
    <scope>NUCLEOTIDE SEQUENCE [LARGE SCALE GENOMIC DNA]</scope>
    <source>
        <strain evidence="1 2">DSM 18850</strain>
    </source>
</reference>
<keyword evidence="1" id="KW-0378">Hydrolase</keyword>
<comment type="caution">
    <text evidence="1">The sequence shown here is derived from an EMBL/GenBank/DDBJ whole genome shotgun (WGS) entry which is preliminary data.</text>
</comment>
<dbReference type="Gene3D" id="3.40.50.1000">
    <property type="entry name" value="HAD superfamily/HAD-like"/>
    <property type="match status" value="1"/>
</dbReference>
<name>A0A5S5DRT8_9SPHI</name>
<dbReference type="Proteomes" id="UP000325105">
    <property type="component" value="Unassembled WGS sequence"/>
</dbReference>
<evidence type="ECO:0000313" key="1">
    <source>
        <dbReference type="EMBL" id="TYP98597.1"/>
    </source>
</evidence>
<dbReference type="EMBL" id="VNHX01000001">
    <property type="protein sequence ID" value="TYP98597.1"/>
    <property type="molecule type" value="Genomic_DNA"/>
</dbReference>
<sequence length="175" mass="20960">MDASVYLFEIDDVLYPKKDYILQVFYLFSNFVEYTEGKSVAKDLLAFLKEAYEHDGEEIALRRAMELFGLEAKYEENYERLRANAHLPLKLFLKEDIKALLLELFGQNKHVAILTDGNPVEQLNKLKHLDWQELSPYLTKVKIYFFRELEFRNIDPFDYIMQEYHVNRDQIYQIS</sequence>
<dbReference type="GO" id="GO:0016787">
    <property type="term" value="F:hydrolase activity"/>
    <property type="evidence" value="ECO:0007669"/>
    <property type="project" value="UniProtKB-KW"/>
</dbReference>
<dbReference type="Gene3D" id="1.10.150.520">
    <property type="match status" value="1"/>
</dbReference>
<keyword evidence="2" id="KW-1185">Reference proteome</keyword>
<accession>A0A5S5DRT8</accession>
<dbReference type="InterPro" id="IPR023214">
    <property type="entry name" value="HAD_sf"/>
</dbReference>
<dbReference type="SUPFAM" id="SSF56784">
    <property type="entry name" value="HAD-like"/>
    <property type="match status" value="1"/>
</dbReference>
<gene>
    <name evidence="1" type="ORF">BC792_101255</name>
</gene>
<dbReference type="InterPro" id="IPR036412">
    <property type="entry name" value="HAD-like_sf"/>
</dbReference>
<proteinExistence type="predicted"/>
<protein>
    <submittedName>
        <fullName evidence="1">Haloacid dehalogenase-like hydrolase</fullName>
    </submittedName>
</protein>
<evidence type="ECO:0000313" key="2">
    <source>
        <dbReference type="Proteomes" id="UP000325105"/>
    </source>
</evidence>
<organism evidence="1 2">
    <name type="scientific">Sphingobacterium allocomposti</name>
    <dbReference type="NCBI Taxonomy" id="415956"/>
    <lineage>
        <taxon>Bacteria</taxon>
        <taxon>Pseudomonadati</taxon>
        <taxon>Bacteroidota</taxon>
        <taxon>Sphingobacteriia</taxon>
        <taxon>Sphingobacteriales</taxon>
        <taxon>Sphingobacteriaceae</taxon>
        <taxon>Sphingobacterium</taxon>
    </lineage>
</organism>